<dbReference type="AlphaFoldDB" id="A0A397PBY5"/>
<gene>
    <name evidence="1" type="ORF">DFR49_1838</name>
</gene>
<organism evidence="1 2">
    <name type="scientific">Hephaestia caeni</name>
    <dbReference type="NCBI Taxonomy" id="645617"/>
    <lineage>
        <taxon>Bacteria</taxon>
        <taxon>Pseudomonadati</taxon>
        <taxon>Pseudomonadota</taxon>
        <taxon>Alphaproteobacteria</taxon>
        <taxon>Sphingomonadales</taxon>
        <taxon>Sphingomonadaceae</taxon>
        <taxon>Hephaestia</taxon>
    </lineage>
</organism>
<dbReference type="Proteomes" id="UP000266568">
    <property type="component" value="Unassembled WGS sequence"/>
</dbReference>
<evidence type="ECO:0000313" key="2">
    <source>
        <dbReference type="Proteomes" id="UP000266568"/>
    </source>
</evidence>
<sequence>MNHDFYSPVWTQYRGRFVENVAAFVRASLQGLDHAFARLSAHQFDAPWRRTARQQMRNTRFSSYR</sequence>
<comment type="caution">
    <text evidence="1">The sequence shown here is derived from an EMBL/GenBank/DDBJ whole genome shotgun (WGS) entry which is preliminary data.</text>
</comment>
<dbReference type="RefSeq" id="WP_119035449.1">
    <property type="nucleotide sequence ID" value="NZ_QXDC01000003.1"/>
</dbReference>
<accession>A0A397PBY5</accession>
<protein>
    <submittedName>
        <fullName evidence="1">Uncharacterized protein</fullName>
    </submittedName>
</protein>
<dbReference type="EMBL" id="QXDC01000003">
    <property type="protein sequence ID" value="RIA43614.1"/>
    <property type="molecule type" value="Genomic_DNA"/>
</dbReference>
<reference evidence="1 2" key="1">
    <citation type="submission" date="2018-08" db="EMBL/GenBank/DDBJ databases">
        <title>Genomic Encyclopedia of Type Strains, Phase IV (KMG-IV): sequencing the most valuable type-strain genomes for metagenomic binning, comparative biology and taxonomic classification.</title>
        <authorList>
            <person name="Goeker M."/>
        </authorList>
    </citation>
    <scope>NUCLEOTIDE SEQUENCE [LARGE SCALE GENOMIC DNA]</scope>
    <source>
        <strain evidence="1 2">DSM 25527</strain>
    </source>
</reference>
<proteinExistence type="predicted"/>
<evidence type="ECO:0000313" key="1">
    <source>
        <dbReference type="EMBL" id="RIA43614.1"/>
    </source>
</evidence>
<dbReference type="OrthoDB" id="7573454at2"/>
<name>A0A397PBY5_9SPHN</name>
<keyword evidence="2" id="KW-1185">Reference proteome</keyword>